<dbReference type="EMBL" id="AF451863">
    <property type="protein sequence ID" value="AAL73461.1"/>
    <property type="molecule type" value="Genomic_DNA"/>
</dbReference>
<accession>Q8WRB8</accession>
<proteinExistence type="predicted"/>
<evidence type="ECO:0000313" key="1">
    <source>
        <dbReference type="EMBL" id="AAL73461.1"/>
    </source>
</evidence>
<sequence>MNFYFYFYFQNIQQIFQKMSFLIKDTVGSKKQFYFDGSRILDALVDALTNPESIGFDGLEYKFGGDNPIKDRDNVAILKEELGTDFIEKQMLKQFTRNNNVGDESIKNNFQLNLYRDLVRTNNFLAAMFLYFFHKFNYDAWPEVVLKDSTEGINAYKTYQTNGLPSNKIVDQIKAVYPFMHNLFVRLLEIRYGSQANIALMKVQDAEEQLKETEITGQIQKIKTKKNPKISLSKK</sequence>
<organism evidence="1">
    <name type="scientific">Tetrahymena thermophila</name>
    <dbReference type="NCBI Taxonomy" id="5911"/>
    <lineage>
        <taxon>Eukaryota</taxon>
        <taxon>Sar</taxon>
        <taxon>Alveolata</taxon>
        <taxon>Ciliophora</taxon>
        <taxon>Intramacronucleata</taxon>
        <taxon>Oligohymenophorea</taxon>
        <taxon>Hymenostomatida</taxon>
        <taxon>Tetrahymenina</taxon>
        <taxon>Tetrahymenidae</taxon>
        <taxon>Tetrahymena</taxon>
    </lineage>
</organism>
<dbReference type="AlphaFoldDB" id="Q8WRB8"/>
<reference evidence="1" key="1">
    <citation type="journal article" date="2002" name="Nucleic Acids Res.">
        <title>A novel family of mobile genetic elements is limited to the germline genome in Tetrahymena thermophila.</title>
        <authorList>
            <person name="Wuitschick J.D."/>
            <person name="Gershan J.A."/>
            <person name="Lochowicz A.J."/>
            <person name="Li S."/>
            <person name="Karrer K.M."/>
        </authorList>
    </citation>
    <scope>NUCLEOTIDE SEQUENCE</scope>
</reference>
<protein>
    <submittedName>
        <fullName evidence="1">Tlr 1Fp protein</fullName>
    </submittedName>
</protein>
<name>Q8WRB8_TETTH</name>